<dbReference type="RefSeq" id="WP_337336207.1">
    <property type="nucleotide sequence ID" value="NZ_JBBDHC010000021.1"/>
</dbReference>
<dbReference type="EC" id="3.4.-.-" evidence="3"/>
<evidence type="ECO:0000313" key="3">
    <source>
        <dbReference type="EMBL" id="MEJ1250506.1"/>
    </source>
</evidence>
<feature type="transmembrane region" description="Helical" evidence="1">
    <location>
        <begin position="377"/>
        <end position="393"/>
    </location>
</feature>
<comment type="caution">
    <text evidence="3">The sequence shown here is derived from an EMBL/GenBank/DDBJ whole genome shotgun (WGS) entry which is preliminary data.</text>
</comment>
<gene>
    <name evidence="3" type="ORF">WB794_12575</name>
</gene>
<feature type="transmembrane region" description="Helical" evidence="1">
    <location>
        <begin position="248"/>
        <end position="266"/>
    </location>
</feature>
<keyword evidence="1" id="KW-1133">Transmembrane helix</keyword>
<protein>
    <submittedName>
        <fullName evidence="3">CPBP family intramembrane glutamic endopeptidase</fullName>
        <ecNumber evidence="3">3.4.-.-</ecNumber>
    </submittedName>
</protein>
<organism evidence="3 4">
    <name type="scientific">Denitratimonas tolerans</name>
    <dbReference type="NCBI Taxonomy" id="1338420"/>
    <lineage>
        <taxon>Bacteria</taxon>
        <taxon>Pseudomonadati</taxon>
        <taxon>Pseudomonadota</taxon>
        <taxon>Gammaproteobacteria</taxon>
        <taxon>Lysobacterales</taxon>
        <taxon>Lysobacteraceae</taxon>
        <taxon>Denitratimonas</taxon>
    </lineage>
</organism>
<feature type="domain" description="CAAX prenyl protease 2/Lysostaphin resistance protein A-like" evidence="2">
    <location>
        <begin position="394"/>
        <end position="455"/>
    </location>
</feature>
<keyword evidence="1" id="KW-0812">Transmembrane</keyword>
<proteinExistence type="predicted"/>
<accession>A0AAW9R8C4</accession>
<dbReference type="GO" id="GO:0004175">
    <property type="term" value="F:endopeptidase activity"/>
    <property type="evidence" value="ECO:0007669"/>
    <property type="project" value="UniProtKB-ARBA"/>
</dbReference>
<dbReference type="EMBL" id="JBBDHC010000021">
    <property type="protein sequence ID" value="MEJ1250506.1"/>
    <property type="molecule type" value="Genomic_DNA"/>
</dbReference>
<dbReference type="GO" id="GO:0080120">
    <property type="term" value="P:CAAX-box protein maturation"/>
    <property type="evidence" value="ECO:0007669"/>
    <property type="project" value="UniProtKB-ARBA"/>
</dbReference>
<sequence>MNRRIAQPLLFPVLVLAGFWLLSQLTVATWLAREANQRQADWAQGLSPWRWDFSQPAAVVRPGSHGLDAARGTRDGLDITLPEDGIANLSLALRGERIDTRAVSRVRMELEAGAPARLMLLAGSTGPPSVWLDATVDPGPTALELALQPFDAAPGASRAPPDGLFLRIESAPGTRLTLQALALRAAPCAGSGCPGQPHAAPFFTMPERLLAWRDARLVEHPAAAIEAAGWLGSAARALARLTPELPQAFWRILTLPLALLVLFALARRRAARTQTPAPASRPLAELAIGLGLPLALLLAGWPARETPLAITISFAACVLALALFPAPDPPRWRGSGDRNAWRAALVFTLAAGLLLAPLGGLDDSASAPRDSARFLRYPLWALVQQWLLLVAIAPRLRLLIPDARLAALACGVAFGLLHAPNFALMAFTFAGGTVWAWLGWRHRALLPLAASHAALGLWLVHLAPTWLLRSAEIGGRYLMAP</sequence>
<evidence type="ECO:0000256" key="1">
    <source>
        <dbReference type="SAM" id="Phobius"/>
    </source>
</evidence>
<dbReference type="Proteomes" id="UP001364472">
    <property type="component" value="Unassembled WGS sequence"/>
</dbReference>
<dbReference type="Pfam" id="PF02517">
    <property type="entry name" value="Rce1-like"/>
    <property type="match status" value="1"/>
</dbReference>
<dbReference type="InterPro" id="IPR003675">
    <property type="entry name" value="Rce1/LyrA-like_dom"/>
</dbReference>
<feature type="transmembrane region" description="Helical" evidence="1">
    <location>
        <begin position="339"/>
        <end position="357"/>
    </location>
</feature>
<feature type="transmembrane region" description="Helical" evidence="1">
    <location>
        <begin position="444"/>
        <end position="468"/>
    </location>
</feature>
<feature type="transmembrane region" description="Helical" evidence="1">
    <location>
        <begin position="405"/>
        <end position="438"/>
    </location>
</feature>
<keyword evidence="4" id="KW-1185">Reference proteome</keyword>
<feature type="transmembrane region" description="Helical" evidence="1">
    <location>
        <begin position="286"/>
        <end position="303"/>
    </location>
</feature>
<reference evidence="3 4" key="1">
    <citation type="journal article" date="2016" name="Antonie Van Leeuwenhoek">
        <title>Denitratimonas tolerans gen. nov., sp. nov., a denitrifying bacterium isolated from a bioreactor for tannery wastewater treatment.</title>
        <authorList>
            <person name="Han S.I."/>
            <person name="Kim J.O."/>
            <person name="Lee Y.R."/>
            <person name="Ekpeghere K.I."/>
            <person name="Koh S.C."/>
            <person name="Whang K.S."/>
        </authorList>
    </citation>
    <scope>NUCLEOTIDE SEQUENCE [LARGE SCALE GENOMIC DNA]</scope>
    <source>
        <strain evidence="3 4">KACC 17565</strain>
    </source>
</reference>
<name>A0AAW9R8C4_9GAMM</name>
<evidence type="ECO:0000259" key="2">
    <source>
        <dbReference type="Pfam" id="PF02517"/>
    </source>
</evidence>
<evidence type="ECO:0000313" key="4">
    <source>
        <dbReference type="Proteomes" id="UP001364472"/>
    </source>
</evidence>
<keyword evidence="3" id="KW-0378">Hydrolase</keyword>
<dbReference type="AlphaFoldDB" id="A0AAW9R8C4"/>
<keyword evidence="1" id="KW-0472">Membrane</keyword>
<feature type="transmembrane region" description="Helical" evidence="1">
    <location>
        <begin position="309"/>
        <end position="327"/>
    </location>
</feature>